<feature type="transmembrane region" description="Helical" evidence="5">
    <location>
        <begin position="145"/>
        <end position="167"/>
    </location>
</feature>
<dbReference type="Pfam" id="PF00335">
    <property type="entry name" value="Tetraspanin"/>
    <property type="match status" value="1"/>
</dbReference>
<evidence type="ECO:0000256" key="5">
    <source>
        <dbReference type="SAM" id="Phobius"/>
    </source>
</evidence>
<evidence type="ECO:0000313" key="7">
    <source>
        <dbReference type="Proteomes" id="UP000549394"/>
    </source>
</evidence>
<reference evidence="6 7" key="1">
    <citation type="submission" date="2020-08" db="EMBL/GenBank/DDBJ databases">
        <authorList>
            <person name="Hejnol A."/>
        </authorList>
    </citation>
    <scope>NUCLEOTIDE SEQUENCE [LARGE SCALE GENOMIC DNA]</scope>
</reference>
<dbReference type="PANTHER" id="PTHR19282:SF534">
    <property type="entry name" value="TETRASPANIN FAMILY-RELATED"/>
    <property type="match status" value="1"/>
</dbReference>
<dbReference type="InterPro" id="IPR018499">
    <property type="entry name" value="Tetraspanin/Peripherin"/>
</dbReference>
<evidence type="ECO:0000256" key="4">
    <source>
        <dbReference type="ARBA" id="ARBA00023136"/>
    </source>
</evidence>
<dbReference type="EMBL" id="CAJFCJ010000026">
    <property type="protein sequence ID" value="CAD5125343.1"/>
    <property type="molecule type" value="Genomic_DNA"/>
</dbReference>
<evidence type="ECO:0000256" key="1">
    <source>
        <dbReference type="ARBA" id="ARBA00004141"/>
    </source>
</evidence>
<keyword evidence="7" id="KW-1185">Reference proteome</keyword>
<dbReference type="AlphaFoldDB" id="A0A7I8WB35"/>
<comment type="caution">
    <text evidence="6">The sequence shown here is derived from an EMBL/GenBank/DDBJ whole genome shotgun (WGS) entry which is preliminary data.</text>
</comment>
<dbReference type="GO" id="GO:0005886">
    <property type="term" value="C:plasma membrane"/>
    <property type="evidence" value="ECO:0007669"/>
    <property type="project" value="TreeGrafter"/>
</dbReference>
<name>A0A7I8WB35_9ANNE</name>
<gene>
    <name evidence="6" type="ORF">DGYR_LOCUS12727</name>
</gene>
<protein>
    <submittedName>
        <fullName evidence="6">DgyrCDS13582</fullName>
    </submittedName>
</protein>
<dbReference type="Proteomes" id="UP000549394">
    <property type="component" value="Unassembled WGS sequence"/>
</dbReference>
<feature type="transmembrane region" description="Helical" evidence="5">
    <location>
        <begin position="47"/>
        <end position="71"/>
    </location>
</feature>
<organism evidence="6 7">
    <name type="scientific">Dimorphilus gyrociliatus</name>
    <dbReference type="NCBI Taxonomy" id="2664684"/>
    <lineage>
        <taxon>Eukaryota</taxon>
        <taxon>Metazoa</taxon>
        <taxon>Spiralia</taxon>
        <taxon>Lophotrochozoa</taxon>
        <taxon>Annelida</taxon>
        <taxon>Polychaeta</taxon>
        <taxon>Polychaeta incertae sedis</taxon>
        <taxon>Dinophilidae</taxon>
        <taxon>Dimorphilus</taxon>
    </lineage>
</organism>
<sequence length="204" mass="23254">MSEWNEDNTVEKEEEYLSPKEMLSVAPFFEIPEKPVTLTCKESCTKWLLFVFNTFFSFVSLFCMGFGTWMLTDDTTTSYLEITKLALFEPVKNANGTVFVNSAELPNTGKLIIIFIIALGGFTLLISLLGCCGVLFQKRTVIKAYAFMICLLVLLQIIGLIAASVNINQIDWNMHENMRNFVQHEYMNRGTRLENAWNDMQLGV</sequence>
<accession>A0A7I8WB35</accession>
<proteinExistence type="predicted"/>
<keyword evidence="3 5" id="KW-1133">Transmembrane helix</keyword>
<keyword evidence="2 5" id="KW-0812">Transmembrane</keyword>
<evidence type="ECO:0000256" key="2">
    <source>
        <dbReference type="ARBA" id="ARBA00022692"/>
    </source>
</evidence>
<evidence type="ECO:0000313" key="6">
    <source>
        <dbReference type="EMBL" id="CAD5125343.1"/>
    </source>
</evidence>
<dbReference type="PANTHER" id="PTHR19282">
    <property type="entry name" value="TETRASPANIN"/>
    <property type="match status" value="1"/>
</dbReference>
<comment type="subcellular location">
    <subcellularLocation>
        <location evidence="1">Membrane</location>
        <topology evidence="1">Multi-pass membrane protein</topology>
    </subcellularLocation>
</comment>
<feature type="transmembrane region" description="Helical" evidence="5">
    <location>
        <begin position="111"/>
        <end position="136"/>
    </location>
</feature>
<evidence type="ECO:0000256" key="3">
    <source>
        <dbReference type="ARBA" id="ARBA00022989"/>
    </source>
</evidence>
<keyword evidence="4 5" id="KW-0472">Membrane</keyword>